<accession>F7NNL0</accession>
<proteinExistence type="predicted"/>
<gene>
    <name evidence="1" type="ORF">ALO_18507</name>
</gene>
<evidence type="ECO:0000313" key="1">
    <source>
        <dbReference type="EMBL" id="EGO62375.1"/>
    </source>
</evidence>
<keyword evidence="2" id="KW-1185">Reference proteome</keyword>
<sequence length="43" mass="4797">KDGDVDILLGFTKIFSINHGILPVRNASCVEAFVIIITFFSER</sequence>
<comment type="caution">
    <text evidence="1">The sequence shown here is derived from an EMBL/GenBank/DDBJ whole genome shotgun (WGS) entry which is preliminary data.</text>
</comment>
<dbReference type="EMBL" id="AFGF01000225">
    <property type="protein sequence ID" value="EGO62375.1"/>
    <property type="molecule type" value="Genomic_DNA"/>
</dbReference>
<dbReference type="Proteomes" id="UP000003240">
    <property type="component" value="Unassembled WGS sequence"/>
</dbReference>
<dbReference type="AlphaFoldDB" id="F7NNL0"/>
<name>F7NNL0_9FIRM</name>
<evidence type="ECO:0000313" key="2">
    <source>
        <dbReference type="Proteomes" id="UP000003240"/>
    </source>
</evidence>
<protein>
    <submittedName>
        <fullName evidence="1">Uncharacterized protein</fullName>
    </submittedName>
</protein>
<feature type="non-terminal residue" evidence="1">
    <location>
        <position position="1"/>
    </location>
</feature>
<reference evidence="1 2" key="1">
    <citation type="journal article" date="2011" name="EMBO J.">
        <title>Structural diversity of bacterial flagellar motors.</title>
        <authorList>
            <person name="Chen S."/>
            <person name="Beeby M."/>
            <person name="Murphy G.E."/>
            <person name="Leadbetter J.R."/>
            <person name="Hendrixson D.R."/>
            <person name="Briegel A."/>
            <person name="Li Z."/>
            <person name="Shi J."/>
            <person name="Tocheva E.I."/>
            <person name="Muller A."/>
            <person name="Dobro M.J."/>
            <person name="Jensen G.J."/>
        </authorList>
    </citation>
    <scope>NUCLEOTIDE SEQUENCE [LARGE SCALE GENOMIC DNA]</scope>
    <source>
        <strain evidence="1 2">DSM 6540</strain>
    </source>
</reference>
<organism evidence="1 2">
    <name type="scientific">Acetonema longum DSM 6540</name>
    <dbReference type="NCBI Taxonomy" id="1009370"/>
    <lineage>
        <taxon>Bacteria</taxon>
        <taxon>Bacillati</taxon>
        <taxon>Bacillota</taxon>
        <taxon>Negativicutes</taxon>
        <taxon>Acetonemataceae</taxon>
        <taxon>Acetonema</taxon>
    </lineage>
</organism>